<dbReference type="InterPro" id="IPR011993">
    <property type="entry name" value="PH-like_dom_sf"/>
</dbReference>
<sequence length="1306" mass="135804">MMDPPQKKRSLFGGFSFWGRSPSVTHGSGQTDDFRDSGRANALDNTRSASRNGPTASPESPAKRASAAQLSTRKIIDRPQGPSSKLSHSVSATDFLSFAGGSRRADSPTLTSTPKPSVSGTNGGFFGPRMPGDNPNKLNNTASFSSSSNRYTNFSGAATTPRTAFRSSAWNDRPGVHYASFSPRVPPNTIRESFPPATPGKTPRSSAAELNGGTLAHTSSASLFTMRIPSPPHDLTGERLAREVPRDHNRAGSIYADEFLTQYCPPDFDDLQRRQFFCILDLRRLKYAANEVFVKKDWKINILNFAKEYEKSRSLIMLHYGLYEFKTVKASEALKRQWQKEHGIAVSDDEKESTSASRTNGTQGILARGAGKRKAEEDLASDESAPGKPFTSVNKRRATEREPLAEATPLFSNKAKRKMDAVDSSDDSQPTKLQRAAPAAQQTSSVKSLFERIANGTSKEPSPAFSASTKQTATATTSQKKSLLDLGTKPSPQQNIFGHLSDTSKGNGNDDEASSSATSGGSEADVHADADPELASQEVGACSEPSVAPSRGTATPVFGAGSSTFIQKPKTDALSSTSSEVGDNAKGRSLFDRLTYGSDGQPVRVLDQGDKFNAAELAQKEPSGNLSKDHGTLPSNKTWNTDTPIKFASGASQPGSLFATSTSTSSQPSAPAVSFGAASTPKSSDSAPGSAEPSETSKPGVAAQDTSKSDAVESHPPESREKTASTPLFGTDQPTGTTSKLFGAPMPSFGPTKPVEERNESAAASTSGTSSLFGVAPQSSASQSTKPASPFQSSTLAGTPAQGEAPKQSSTQPPTLFGATTSKAPEASKPKSENTHALFSNGTSKSNSSPFGQTTPSSTTAPETKPSDKPIFGANAGQTSTTLFGANAGTTASEPKNLFAATPNPAPPATSNPLFGGSPMKEVESPKPQSELFGTNSTTAAPTPSGNIFSFGTSQSSAPAIQFGSGSSQPASTQQSNAPLFGGSANSSFTFTAGGSQQPSFNNPFKTDGGGSAPSSFNFSFGNASSTDSDGQKSTSTPFIFGGGQSNPAPTVSFGGASQPTASFGSTGGLSGPSFSFGATTPQPDSGSIFSQQKPSTGPGSIFASGLAPPAGGTSTGTNTPFTFGGASSLATTPATGTPEPGVEKEDGQGTQADGDDAPQEQISLTEGGPGEEDESVVHEVRAKALKLVIGSDKDSDKDLADASKDKKNPWKVQGVGPLRLLKHKTTGAVRILLRAEPRGHIALNKAILPNFTYKPEPVGGKYVKITTSDDKGTGLETWMLQVKTKELAQSLADALEKHKESNKKS</sequence>
<feature type="region of interest" description="Disordered" evidence="1">
    <location>
        <begin position="177"/>
        <end position="210"/>
    </location>
</feature>
<feature type="compositionally biased region" description="Basic and acidic residues" evidence="1">
    <location>
        <begin position="707"/>
        <end position="723"/>
    </location>
</feature>
<feature type="compositionally biased region" description="Polar residues" evidence="1">
    <location>
        <begin position="724"/>
        <end position="740"/>
    </location>
</feature>
<feature type="compositionally biased region" description="Polar residues" evidence="1">
    <location>
        <begin position="43"/>
        <end position="58"/>
    </location>
</feature>
<feature type="compositionally biased region" description="Polar residues" evidence="1">
    <location>
        <begin position="490"/>
        <end position="507"/>
    </location>
</feature>
<feature type="compositionally biased region" description="Polar residues" evidence="1">
    <location>
        <begin position="680"/>
        <end position="697"/>
    </location>
</feature>
<keyword evidence="4" id="KW-1185">Reference proteome</keyword>
<feature type="compositionally biased region" description="Polar residues" evidence="1">
    <location>
        <begin position="81"/>
        <end position="94"/>
    </location>
</feature>
<gene>
    <name evidence="3" type="ORF">VTK73DRAFT_4401</name>
</gene>
<dbReference type="Pfam" id="PF00638">
    <property type="entry name" value="Ran_BP1"/>
    <property type="match status" value="1"/>
</dbReference>
<feature type="compositionally biased region" description="Low complexity" evidence="1">
    <location>
        <begin position="514"/>
        <end position="523"/>
    </location>
</feature>
<dbReference type="InterPro" id="IPR053074">
    <property type="entry name" value="NPC_Nucleoporin"/>
</dbReference>
<feature type="compositionally biased region" description="Polar residues" evidence="1">
    <location>
        <begin position="633"/>
        <end position="643"/>
    </location>
</feature>
<organism evidence="3 4">
    <name type="scientific">Phialemonium thermophilum</name>
    <dbReference type="NCBI Taxonomy" id="223376"/>
    <lineage>
        <taxon>Eukaryota</taxon>
        <taxon>Fungi</taxon>
        <taxon>Dikarya</taxon>
        <taxon>Ascomycota</taxon>
        <taxon>Pezizomycotina</taxon>
        <taxon>Sordariomycetes</taxon>
        <taxon>Sordariomycetidae</taxon>
        <taxon>Cephalothecales</taxon>
        <taxon>Cephalothecaceae</taxon>
        <taxon>Phialemonium</taxon>
    </lineage>
</organism>
<proteinExistence type="predicted"/>
<feature type="compositionally biased region" description="Low complexity" evidence="1">
    <location>
        <begin position="466"/>
        <end position="481"/>
    </location>
</feature>
<dbReference type="EMBL" id="JAZHXJ010000250">
    <property type="protein sequence ID" value="KAL1866991.1"/>
    <property type="molecule type" value="Genomic_DNA"/>
</dbReference>
<feature type="region of interest" description="Disordered" evidence="1">
    <location>
        <begin position="1"/>
        <end position="155"/>
    </location>
</feature>
<feature type="domain" description="RanBD1" evidence="2">
    <location>
        <begin position="1159"/>
        <end position="1305"/>
    </location>
</feature>
<comment type="caution">
    <text evidence="3">The sequence shown here is derived from an EMBL/GenBank/DDBJ whole genome shotgun (WGS) entry which is preliminary data.</text>
</comment>
<evidence type="ECO:0000313" key="3">
    <source>
        <dbReference type="EMBL" id="KAL1866991.1"/>
    </source>
</evidence>
<dbReference type="SUPFAM" id="SSF50729">
    <property type="entry name" value="PH domain-like"/>
    <property type="match status" value="1"/>
</dbReference>
<feature type="compositionally biased region" description="Polar residues" evidence="1">
    <location>
        <begin position="835"/>
        <end position="862"/>
    </location>
</feature>
<feature type="compositionally biased region" description="Polar residues" evidence="1">
    <location>
        <begin position="1046"/>
        <end position="1065"/>
    </location>
</feature>
<reference evidence="3 4" key="1">
    <citation type="journal article" date="2024" name="Commun. Biol.">
        <title>Comparative genomic analysis of thermophilic fungi reveals convergent evolutionary adaptations and gene losses.</title>
        <authorList>
            <person name="Steindorff A.S."/>
            <person name="Aguilar-Pontes M.V."/>
            <person name="Robinson A.J."/>
            <person name="Andreopoulos B."/>
            <person name="LaButti K."/>
            <person name="Kuo A."/>
            <person name="Mondo S."/>
            <person name="Riley R."/>
            <person name="Otillar R."/>
            <person name="Haridas S."/>
            <person name="Lipzen A."/>
            <person name="Grimwood J."/>
            <person name="Schmutz J."/>
            <person name="Clum A."/>
            <person name="Reid I.D."/>
            <person name="Moisan M.C."/>
            <person name="Butler G."/>
            <person name="Nguyen T.T.M."/>
            <person name="Dewar K."/>
            <person name="Conant G."/>
            <person name="Drula E."/>
            <person name="Henrissat B."/>
            <person name="Hansel C."/>
            <person name="Singer S."/>
            <person name="Hutchinson M.I."/>
            <person name="de Vries R.P."/>
            <person name="Natvig D.O."/>
            <person name="Powell A.J."/>
            <person name="Tsang A."/>
            <person name="Grigoriev I.V."/>
        </authorList>
    </citation>
    <scope>NUCLEOTIDE SEQUENCE [LARGE SCALE GENOMIC DNA]</scope>
    <source>
        <strain evidence="3 4">ATCC 24622</strain>
    </source>
</reference>
<dbReference type="Gene3D" id="2.30.29.30">
    <property type="entry name" value="Pleckstrin-homology domain (PH domain)/Phosphotyrosine-binding domain (PTB)"/>
    <property type="match status" value="1"/>
</dbReference>
<feature type="compositionally biased region" description="Polar residues" evidence="1">
    <location>
        <begin position="876"/>
        <end position="894"/>
    </location>
</feature>
<feature type="compositionally biased region" description="Polar residues" evidence="1">
    <location>
        <begin position="354"/>
        <end position="363"/>
    </location>
</feature>
<feature type="compositionally biased region" description="Polar residues" evidence="1">
    <location>
        <begin position="932"/>
        <end position="1005"/>
    </location>
</feature>
<feature type="compositionally biased region" description="Low complexity" evidence="1">
    <location>
        <begin position="1013"/>
        <end position="1026"/>
    </location>
</feature>
<feature type="compositionally biased region" description="Low complexity" evidence="1">
    <location>
        <begin position="659"/>
        <end position="674"/>
    </location>
</feature>
<dbReference type="PROSITE" id="PS50196">
    <property type="entry name" value="RANBD1"/>
    <property type="match status" value="1"/>
</dbReference>
<feature type="compositionally biased region" description="Polar residues" evidence="1">
    <location>
        <begin position="136"/>
        <end position="155"/>
    </location>
</feature>
<dbReference type="PANTHER" id="PTHR38697:SF1">
    <property type="entry name" value="NUCLEAR PORE COMPLEX PROTEIN SIMILAR TO S. CEREVISIAE NUP2 (EUROFUNG)"/>
    <property type="match status" value="1"/>
</dbReference>
<dbReference type="PANTHER" id="PTHR38697">
    <property type="entry name" value="NUCLEAR PORE COMPLEX PROTEIN SIMILAR TO S. CEREVISIAE NUP2 (EUROFUNG)"/>
    <property type="match status" value="1"/>
</dbReference>
<feature type="compositionally biased region" description="Polar residues" evidence="1">
    <location>
        <begin position="22"/>
        <end position="31"/>
    </location>
</feature>
<accession>A0ABR3WTJ1</accession>
<feature type="compositionally biased region" description="Low complexity" evidence="1">
    <location>
        <begin position="761"/>
        <end position="771"/>
    </location>
</feature>
<dbReference type="SMART" id="SM00160">
    <property type="entry name" value="RanBD"/>
    <property type="match status" value="1"/>
</dbReference>
<evidence type="ECO:0000313" key="4">
    <source>
        <dbReference type="Proteomes" id="UP001586593"/>
    </source>
</evidence>
<evidence type="ECO:0000259" key="2">
    <source>
        <dbReference type="PROSITE" id="PS50196"/>
    </source>
</evidence>
<feature type="compositionally biased region" description="Polar residues" evidence="1">
    <location>
        <begin position="1027"/>
        <end position="1038"/>
    </location>
</feature>
<dbReference type="CDD" id="cd13170">
    <property type="entry name" value="RanBD_NUP50"/>
    <property type="match status" value="1"/>
</dbReference>
<evidence type="ECO:0000256" key="1">
    <source>
        <dbReference type="SAM" id="MobiDB-lite"/>
    </source>
</evidence>
<feature type="compositionally biased region" description="Low complexity" evidence="1">
    <location>
        <begin position="1131"/>
        <end position="1141"/>
    </location>
</feature>
<feature type="compositionally biased region" description="Polar residues" evidence="1">
    <location>
        <begin position="777"/>
        <end position="797"/>
    </location>
</feature>
<dbReference type="InterPro" id="IPR000156">
    <property type="entry name" value="Ran_bind_dom"/>
</dbReference>
<feature type="compositionally biased region" description="Polar residues" evidence="1">
    <location>
        <begin position="1073"/>
        <end position="1099"/>
    </location>
</feature>
<protein>
    <recommendedName>
        <fullName evidence="2">RanBD1 domain-containing protein</fullName>
    </recommendedName>
</protein>
<dbReference type="Proteomes" id="UP001586593">
    <property type="component" value="Unassembled WGS sequence"/>
</dbReference>
<feature type="compositionally biased region" description="Polar residues" evidence="1">
    <location>
        <begin position="807"/>
        <end position="823"/>
    </location>
</feature>
<feature type="region of interest" description="Disordered" evidence="1">
    <location>
        <begin position="342"/>
        <end position="1178"/>
    </location>
</feature>
<name>A0ABR3WTJ1_9PEZI</name>
<feature type="compositionally biased region" description="Polar residues" evidence="1">
    <location>
        <begin position="108"/>
        <end position="120"/>
    </location>
</feature>